<dbReference type="GO" id="GO:0003677">
    <property type="term" value="F:DNA binding"/>
    <property type="evidence" value="ECO:0007669"/>
    <property type="project" value="UniProtKB-KW"/>
</dbReference>
<feature type="domain" description="OmpR/PhoB-type" evidence="3">
    <location>
        <begin position="20"/>
        <end position="94"/>
    </location>
</feature>
<dbReference type="InterPro" id="IPR036388">
    <property type="entry name" value="WH-like_DNA-bd_sf"/>
</dbReference>
<keyword evidence="2" id="KW-0238">DNA-binding</keyword>
<dbReference type="RefSeq" id="WP_203754685.1">
    <property type="nucleotide sequence ID" value="NZ_BOMH01000078.1"/>
</dbReference>
<evidence type="ECO:0000256" key="1">
    <source>
        <dbReference type="ARBA" id="ARBA00005820"/>
    </source>
</evidence>
<dbReference type="AlphaFoldDB" id="A0A919IRU9"/>
<dbReference type="Gene3D" id="3.40.50.300">
    <property type="entry name" value="P-loop containing nucleotide triphosphate hydrolases"/>
    <property type="match status" value="1"/>
</dbReference>
<protein>
    <submittedName>
        <fullName evidence="5">SARP family transcriptional regulator</fullName>
    </submittedName>
</protein>
<organism evidence="5 6">
    <name type="scientific">Actinoplanes cyaneus</name>
    <dbReference type="NCBI Taxonomy" id="52696"/>
    <lineage>
        <taxon>Bacteria</taxon>
        <taxon>Bacillati</taxon>
        <taxon>Actinomycetota</taxon>
        <taxon>Actinomycetes</taxon>
        <taxon>Micromonosporales</taxon>
        <taxon>Micromonosporaceae</taxon>
        <taxon>Actinoplanes</taxon>
    </lineage>
</organism>
<dbReference type="Gene3D" id="1.10.10.10">
    <property type="entry name" value="Winged helix-like DNA-binding domain superfamily/Winged helix DNA-binding domain"/>
    <property type="match status" value="1"/>
</dbReference>
<dbReference type="PANTHER" id="PTHR47691">
    <property type="entry name" value="REGULATOR-RELATED"/>
    <property type="match status" value="1"/>
</dbReference>
<dbReference type="InterPro" id="IPR016032">
    <property type="entry name" value="Sig_transdc_resp-reg_C-effctor"/>
</dbReference>
<dbReference type="SUPFAM" id="SSF46894">
    <property type="entry name" value="C-terminal effector domain of the bipartite response regulators"/>
    <property type="match status" value="1"/>
</dbReference>
<name>A0A919IRU9_9ACTN</name>
<proteinExistence type="inferred from homology"/>
<reference evidence="5" key="1">
    <citation type="submission" date="2021-01" db="EMBL/GenBank/DDBJ databases">
        <title>Whole genome shotgun sequence of Actinoplanes cyaneus NBRC 14990.</title>
        <authorList>
            <person name="Komaki H."/>
            <person name="Tamura T."/>
        </authorList>
    </citation>
    <scope>NUCLEOTIDE SEQUENCE</scope>
    <source>
        <strain evidence="5">NBRC 14990</strain>
    </source>
</reference>
<dbReference type="SMART" id="SM01043">
    <property type="entry name" value="BTAD"/>
    <property type="match status" value="1"/>
</dbReference>
<evidence type="ECO:0000259" key="4">
    <source>
        <dbReference type="SMART" id="SM01043"/>
    </source>
</evidence>
<feature type="domain" description="Bacterial transcriptional activator" evidence="4">
    <location>
        <begin position="101"/>
        <end position="247"/>
    </location>
</feature>
<dbReference type="PRINTS" id="PR00364">
    <property type="entry name" value="DISEASERSIST"/>
</dbReference>
<evidence type="ECO:0000259" key="3">
    <source>
        <dbReference type="SMART" id="SM00862"/>
    </source>
</evidence>
<dbReference type="Gene3D" id="1.25.40.10">
    <property type="entry name" value="Tetratricopeptide repeat domain"/>
    <property type="match status" value="1"/>
</dbReference>
<dbReference type="EMBL" id="BOMH01000078">
    <property type="protein sequence ID" value="GID70614.1"/>
    <property type="molecule type" value="Genomic_DNA"/>
</dbReference>
<dbReference type="Pfam" id="PF03704">
    <property type="entry name" value="BTAD"/>
    <property type="match status" value="1"/>
</dbReference>
<dbReference type="Proteomes" id="UP000619479">
    <property type="component" value="Unassembled WGS sequence"/>
</dbReference>
<dbReference type="SMART" id="SM00862">
    <property type="entry name" value="Trans_reg_C"/>
    <property type="match status" value="1"/>
</dbReference>
<dbReference type="InterPro" id="IPR005158">
    <property type="entry name" value="BTAD"/>
</dbReference>
<sequence>MEEDGRLRITLLDGFEAVRGKVVVAIPGARLRSLTVRLALAGGRPVQQHVLADAIWAGDPPAGRAHALQALVSRLRRVLGSAGSVEQTAGGYRLGIDPADVDALRFERLAAAGRERLRAGDPLGAAALLGDATALWGAWPGAEPAVVAAVAPAAAARLAHLSVEALVDLAEAEAARGDADAAEARLAALLTEQPVHERAAALLMDALAAQGRQAEALSLYERVREALAGDSGADPGAALRDRHVRLLRAAPAPPRPGPGNLPTPVTNLIGRDDELARVDALLATGRLVTVSGPGGAGKTRLAVEAALRHRHEYHDGAWLVDLAPVTEPGEVGAAVLTAIGLRGGALFDARRRAGGDELDVLAEHLDGRHCLLLVDNCEHLIDAVAHLCTALLSRCAGLSVLATSREPLAVSGEALVPLGPLALPDPHAGTEQILRTASVRLFRERAAAVRPGFVLDDSAMLGVLRLVRGLDGLPLALELAAARLRTLSLAELTDGMADRIRLLSAGNRTSPPRHRTLHAVIAWSWELLSADERTVAERVSILPGGVTVASAVAVCAGTAVPADDVPDLLAALVDRSLLQLAPDPGRYRMLETIREFGVQRLTGTGRLPTVRALAAAHLARLVEDHDRQLRGPAQLTAIQVIRAEYDNILAALRWRCDAGDASGAVTLALSLTWFWQLLGRHPEAAYWLGEALAVPGGEPTTERACAEAVLLLDRADGQLERGPGQVADDRSRMREVARRLLGGTPLPSPYAVFGPVLLAFLRDNDAALLGFAELIDAGDPWTAGLAHLFRAQIAEAGGELDVVRVEVEAALTCFRTAGDRWGRAATLPMRAQLRQYDDVDGALADLREARSLAGEFGALSIGDQLDSDLRWLDVHLRGGETDRSAALIETVRERAEHTTSAQLVMLVKARVAGAWLRLGRPDRAEELIGEAEHAMHGGTASPDDHVRTLVHSVRAALCTRSGDVPGAQRALAAAYAAALRTRDLPIVAVVAVHAAGLAASSGEPHASAVLLGTASRLRGAHDHTDPWILDLARRGRTALGDATYAQAYGRGWELAPEDAVTAADPARLPATRRLE</sequence>
<evidence type="ECO:0000313" key="6">
    <source>
        <dbReference type="Proteomes" id="UP000619479"/>
    </source>
</evidence>
<gene>
    <name evidence="5" type="ORF">Acy02nite_84950</name>
</gene>
<evidence type="ECO:0000313" key="5">
    <source>
        <dbReference type="EMBL" id="GID70614.1"/>
    </source>
</evidence>
<accession>A0A919IRU9</accession>
<dbReference type="GO" id="GO:0006355">
    <property type="term" value="P:regulation of DNA-templated transcription"/>
    <property type="evidence" value="ECO:0007669"/>
    <property type="project" value="InterPro"/>
</dbReference>
<dbReference type="InterPro" id="IPR027417">
    <property type="entry name" value="P-loop_NTPase"/>
</dbReference>
<dbReference type="PANTHER" id="PTHR47691:SF3">
    <property type="entry name" value="HTH-TYPE TRANSCRIPTIONAL REGULATOR RV0890C-RELATED"/>
    <property type="match status" value="1"/>
</dbReference>
<dbReference type="SUPFAM" id="SSF48452">
    <property type="entry name" value="TPR-like"/>
    <property type="match status" value="1"/>
</dbReference>
<keyword evidence="6" id="KW-1185">Reference proteome</keyword>
<dbReference type="InterPro" id="IPR011990">
    <property type="entry name" value="TPR-like_helical_dom_sf"/>
</dbReference>
<comment type="similarity">
    <text evidence="1">Belongs to the AfsR/DnrI/RedD regulatory family.</text>
</comment>
<evidence type="ECO:0000256" key="2">
    <source>
        <dbReference type="ARBA" id="ARBA00023125"/>
    </source>
</evidence>
<dbReference type="InterPro" id="IPR001867">
    <property type="entry name" value="OmpR/PhoB-type_DNA-bd"/>
</dbReference>
<dbReference type="SUPFAM" id="SSF52540">
    <property type="entry name" value="P-loop containing nucleoside triphosphate hydrolases"/>
    <property type="match status" value="1"/>
</dbReference>
<dbReference type="GO" id="GO:0000160">
    <property type="term" value="P:phosphorelay signal transduction system"/>
    <property type="evidence" value="ECO:0007669"/>
    <property type="project" value="InterPro"/>
</dbReference>
<comment type="caution">
    <text evidence="5">The sequence shown here is derived from an EMBL/GenBank/DDBJ whole genome shotgun (WGS) entry which is preliminary data.</text>
</comment>